<feature type="compositionally biased region" description="Gly residues" evidence="1">
    <location>
        <begin position="1"/>
        <end position="12"/>
    </location>
</feature>
<reference evidence="2" key="1">
    <citation type="submission" date="2007-04" db="EMBL/GenBank/DDBJ databases">
        <title>Annotation of Pediculus humanus corporis strain USDA.</title>
        <authorList>
            <person name="Kirkness E."/>
            <person name="Hannick L."/>
            <person name="Hass B."/>
            <person name="Bruggner R."/>
            <person name="Lawson D."/>
            <person name="Bidwell S."/>
            <person name="Joardar V."/>
            <person name="Caler E."/>
            <person name="Walenz B."/>
            <person name="Inman J."/>
            <person name="Schobel S."/>
            <person name="Galinsky K."/>
            <person name="Amedeo P."/>
            <person name="Strausberg R."/>
        </authorList>
    </citation>
    <scope>NUCLEOTIDE SEQUENCE</scope>
    <source>
        <strain evidence="2">USDA</strain>
    </source>
</reference>
<gene>
    <name evidence="3" type="primary">8235961</name>
    <name evidence="2" type="ORF">Phum_PHUM493260</name>
</gene>
<proteinExistence type="predicted"/>
<dbReference type="EnsemblMetazoa" id="PHUM493260-RA">
    <property type="protein sequence ID" value="PHUM493260-PA"/>
    <property type="gene ID" value="PHUM493260"/>
</dbReference>
<dbReference type="EMBL" id="AAZO01005965">
    <property type="status" value="NOT_ANNOTATED_CDS"/>
    <property type="molecule type" value="Genomic_DNA"/>
</dbReference>
<dbReference type="HOGENOM" id="CLU_3108839_0_0_1"/>
<feature type="region of interest" description="Disordered" evidence="1">
    <location>
        <begin position="1"/>
        <end position="25"/>
    </location>
</feature>
<dbReference type="InParanoid" id="E0VX20"/>
<reference evidence="3" key="3">
    <citation type="submission" date="2021-02" db="UniProtKB">
        <authorList>
            <consortium name="EnsemblMetazoa"/>
        </authorList>
    </citation>
    <scope>IDENTIFICATION</scope>
    <source>
        <strain evidence="3">USDA</strain>
    </source>
</reference>
<sequence length="51" mass="5645">MGSGRGGQGGCGKRNEEKIRIQESPGYLSGIRSRKRTGGIWIGYYHQTFTL</sequence>
<protein>
    <submittedName>
        <fullName evidence="2 3">Uncharacterized protein</fullName>
    </submittedName>
</protein>
<evidence type="ECO:0000256" key="1">
    <source>
        <dbReference type="SAM" id="MobiDB-lite"/>
    </source>
</evidence>
<dbReference type="VEuPathDB" id="VectorBase:PHUM493260"/>
<reference evidence="2" key="2">
    <citation type="submission" date="2007-04" db="EMBL/GenBank/DDBJ databases">
        <title>The genome of the human body louse.</title>
        <authorList>
            <consortium name="The Human Body Louse Genome Consortium"/>
            <person name="Kirkness E."/>
            <person name="Walenz B."/>
            <person name="Hass B."/>
            <person name="Bruggner R."/>
            <person name="Strausberg R."/>
        </authorList>
    </citation>
    <scope>NUCLEOTIDE SEQUENCE</scope>
    <source>
        <strain evidence="2">USDA</strain>
    </source>
</reference>
<dbReference type="EMBL" id="DS235825">
    <property type="protein sequence ID" value="EEB17926.1"/>
    <property type="molecule type" value="Genomic_DNA"/>
</dbReference>
<dbReference type="CTD" id="8235961"/>
<organism>
    <name type="scientific">Pediculus humanus subsp. corporis</name>
    <name type="common">Body louse</name>
    <dbReference type="NCBI Taxonomy" id="121224"/>
    <lineage>
        <taxon>Eukaryota</taxon>
        <taxon>Metazoa</taxon>
        <taxon>Ecdysozoa</taxon>
        <taxon>Arthropoda</taxon>
        <taxon>Hexapoda</taxon>
        <taxon>Insecta</taxon>
        <taxon>Pterygota</taxon>
        <taxon>Neoptera</taxon>
        <taxon>Paraneoptera</taxon>
        <taxon>Psocodea</taxon>
        <taxon>Troctomorpha</taxon>
        <taxon>Phthiraptera</taxon>
        <taxon>Anoplura</taxon>
        <taxon>Pediculidae</taxon>
        <taxon>Pediculus</taxon>
    </lineage>
</organism>
<name>E0VX20_PEDHC</name>
<keyword evidence="4" id="KW-1185">Reference proteome</keyword>
<dbReference type="Proteomes" id="UP000009046">
    <property type="component" value="Unassembled WGS sequence"/>
</dbReference>
<dbReference type="GeneID" id="8235961"/>
<evidence type="ECO:0000313" key="4">
    <source>
        <dbReference type="Proteomes" id="UP000009046"/>
    </source>
</evidence>
<dbReference type="RefSeq" id="XP_002430664.1">
    <property type="nucleotide sequence ID" value="XM_002430619.1"/>
</dbReference>
<dbReference type="KEGG" id="phu:Phum_PHUM493260"/>
<accession>E0VX20</accession>
<dbReference type="AlphaFoldDB" id="E0VX20"/>
<evidence type="ECO:0000313" key="2">
    <source>
        <dbReference type="EMBL" id="EEB17926.1"/>
    </source>
</evidence>
<evidence type="ECO:0000313" key="3">
    <source>
        <dbReference type="EnsemblMetazoa" id="PHUM493260-PA"/>
    </source>
</evidence>